<dbReference type="InterPro" id="IPR036388">
    <property type="entry name" value="WH-like_DNA-bd_sf"/>
</dbReference>
<dbReference type="Pfam" id="PF01035">
    <property type="entry name" value="DNA_binding_1"/>
    <property type="match status" value="1"/>
</dbReference>
<name>A0AA87DE96_9LACO</name>
<evidence type="ECO:0000256" key="5">
    <source>
        <dbReference type="ARBA" id="ARBA00022679"/>
    </source>
</evidence>
<protein>
    <recommendedName>
        <fullName evidence="9">Methylated-DNA--protein-cysteine methyltransferase</fullName>
        <ecNumber evidence="9">2.1.1.63</ecNumber>
    </recommendedName>
    <alternativeName>
        <fullName evidence="9">6-O-methylguanine-DNA methyltransferase</fullName>
        <shortName evidence="9">MGMT</shortName>
    </alternativeName>
    <alternativeName>
        <fullName evidence="9">O-6-methylguanine-DNA-alkyltransferase</fullName>
    </alternativeName>
</protein>
<proteinExistence type="inferred from homology"/>
<dbReference type="InterPro" id="IPR036631">
    <property type="entry name" value="MGMT_N_sf"/>
</dbReference>
<evidence type="ECO:0000256" key="1">
    <source>
        <dbReference type="ARBA" id="ARBA00001286"/>
    </source>
</evidence>
<evidence type="ECO:0000256" key="9">
    <source>
        <dbReference type="HAMAP-Rule" id="MF_00772"/>
    </source>
</evidence>
<reference evidence="12 13" key="1">
    <citation type="submission" date="2010-06" db="EMBL/GenBank/DDBJ databases">
        <authorList>
            <person name="Muzny D."/>
            <person name="Qin X."/>
            <person name="Buhay C."/>
            <person name="Dugan-Rocha S."/>
            <person name="Ding Y."/>
            <person name="Chen G."/>
            <person name="Hawes A."/>
            <person name="Holder M."/>
            <person name="Jhangiani S."/>
            <person name="Johnson A."/>
            <person name="Khan Z."/>
            <person name="Li Z."/>
            <person name="Liu W."/>
            <person name="Liu X."/>
            <person name="Perez L."/>
            <person name="Shen H."/>
            <person name="Wang Q."/>
            <person name="Watt J."/>
            <person name="Xi L."/>
            <person name="Xin Y."/>
            <person name="Zhou J."/>
            <person name="Deng J."/>
            <person name="Jiang H."/>
            <person name="Liu Y."/>
            <person name="Qu J."/>
            <person name="Song X.-Z."/>
            <person name="Zhang L."/>
            <person name="Villasana D."/>
            <person name="Johnson A."/>
            <person name="Liu J."/>
            <person name="Liyanage D."/>
            <person name="Lorensuhewa L."/>
            <person name="Robinson T."/>
            <person name="Song A."/>
            <person name="Song B.-B."/>
            <person name="Dinh H."/>
            <person name="Thornton R."/>
            <person name="Coyle M."/>
            <person name="Francisco L."/>
            <person name="Jackson L."/>
            <person name="Javaid M."/>
            <person name="Korchina V."/>
            <person name="Kovar C."/>
            <person name="Mata R."/>
            <person name="Mathew T."/>
            <person name="Ngo R."/>
            <person name="Nguyen L."/>
            <person name="Nguyen N."/>
            <person name="Okwuonu G."/>
            <person name="Ongeri F."/>
            <person name="Pham C."/>
            <person name="Simmons D."/>
            <person name="Wilczek-Boney K."/>
            <person name="Hale W."/>
            <person name="Jakkamsetti A."/>
            <person name="Pham P."/>
            <person name="Ruth R."/>
            <person name="San Lucas F."/>
            <person name="Warren J."/>
            <person name="Zhang J."/>
            <person name="Zhao Z."/>
            <person name="Zhou C."/>
            <person name="Zhu D."/>
            <person name="Lee S."/>
            <person name="Bess C."/>
            <person name="Blankenburg K."/>
            <person name="Forbes L."/>
            <person name="Fu Q."/>
            <person name="Gubbala S."/>
            <person name="Hirani K."/>
            <person name="Jayaseelan J.C."/>
            <person name="Lara F."/>
            <person name="Munidasa M."/>
            <person name="Palculict T."/>
            <person name="Patil S."/>
            <person name="Pu L.-L."/>
            <person name="Saada N."/>
            <person name="Tang L."/>
            <person name="Weissenberger G."/>
            <person name="Zhu Y."/>
            <person name="Hemphill L."/>
            <person name="Shang Y."/>
            <person name="Youmans B."/>
            <person name="Ayvaz T."/>
            <person name="Ross M."/>
            <person name="Santibanez J."/>
            <person name="Aqrawi P."/>
            <person name="Gross S."/>
            <person name="Joshi V."/>
            <person name="Fowler G."/>
            <person name="Nazareth L."/>
            <person name="Reid J."/>
            <person name="Worley K."/>
            <person name="Petrosino J."/>
            <person name="Highlander S."/>
            <person name="Gibbs R."/>
        </authorList>
    </citation>
    <scope>NUCLEOTIDE SEQUENCE [LARGE SCALE GENOMIC DNA]</scope>
    <source>
        <strain evidence="12 13">JV-V03</strain>
    </source>
</reference>
<organism evidence="12 13">
    <name type="scientific">Lactobacillus paragasseri JV-V03</name>
    <dbReference type="NCBI Taxonomy" id="525326"/>
    <lineage>
        <taxon>Bacteria</taxon>
        <taxon>Bacillati</taxon>
        <taxon>Bacillota</taxon>
        <taxon>Bacilli</taxon>
        <taxon>Lactobacillales</taxon>
        <taxon>Lactobacillaceae</taxon>
        <taxon>Lactobacillus</taxon>
    </lineage>
</organism>
<keyword evidence="4 9" id="KW-0489">Methyltransferase</keyword>
<dbReference type="PROSITE" id="PS00374">
    <property type="entry name" value="MGMT"/>
    <property type="match status" value="1"/>
</dbReference>
<dbReference type="EMBL" id="ACGO02000001">
    <property type="protein sequence ID" value="EFJ70172.1"/>
    <property type="molecule type" value="Genomic_DNA"/>
</dbReference>
<evidence type="ECO:0000256" key="4">
    <source>
        <dbReference type="ARBA" id="ARBA00022603"/>
    </source>
</evidence>
<dbReference type="InterPro" id="IPR036217">
    <property type="entry name" value="MethylDNA_cys_MeTrfase_DNAb"/>
</dbReference>
<feature type="domain" description="Methylated-DNA-[protein]-cysteine S-methyltransferase DNA binding" evidence="10">
    <location>
        <begin position="84"/>
        <end position="167"/>
    </location>
</feature>
<keyword evidence="3 9" id="KW-0963">Cytoplasm</keyword>
<dbReference type="HAMAP" id="MF_00772">
    <property type="entry name" value="OGT"/>
    <property type="match status" value="1"/>
</dbReference>
<dbReference type="InterPro" id="IPR001497">
    <property type="entry name" value="MethylDNA_cys_MeTrfase_AS"/>
</dbReference>
<evidence type="ECO:0000259" key="11">
    <source>
        <dbReference type="Pfam" id="PF02870"/>
    </source>
</evidence>
<dbReference type="Gene3D" id="1.10.10.10">
    <property type="entry name" value="Winged helix-like DNA-binding domain superfamily/Winged helix DNA-binding domain"/>
    <property type="match status" value="1"/>
</dbReference>
<sequence>MERGDKMQKIAYYNSPVGQILLASDEQGLTGLWLRSDRFYADNLAKDHQLGKNKYLDDAIRWLDLYFEGKNPKFLPKLHLIGTDFQNQVWLALLEIPYGEVTTYKKIAKKVAGRADHLPIRAVGSAVGRNHIALIVPCHRVIGSNGNLTGYSGGIDKKIQLLQLEGIDISKFSLPANYK</sequence>
<evidence type="ECO:0000259" key="10">
    <source>
        <dbReference type="Pfam" id="PF01035"/>
    </source>
</evidence>
<dbReference type="GO" id="GO:0005737">
    <property type="term" value="C:cytoplasm"/>
    <property type="evidence" value="ECO:0007669"/>
    <property type="project" value="UniProtKB-SubCell"/>
</dbReference>
<accession>A0AA87DE96</accession>
<dbReference type="CDD" id="cd06445">
    <property type="entry name" value="ATase"/>
    <property type="match status" value="1"/>
</dbReference>
<comment type="catalytic activity">
    <reaction evidence="8 9">
        <text>a 6-O-methyl-2'-deoxyguanosine in DNA + L-cysteinyl-[protein] = S-methyl-L-cysteinyl-[protein] + a 2'-deoxyguanosine in DNA</text>
        <dbReference type="Rhea" id="RHEA:24000"/>
        <dbReference type="Rhea" id="RHEA-COMP:10131"/>
        <dbReference type="Rhea" id="RHEA-COMP:10132"/>
        <dbReference type="Rhea" id="RHEA-COMP:11367"/>
        <dbReference type="Rhea" id="RHEA-COMP:11368"/>
        <dbReference type="ChEBI" id="CHEBI:29950"/>
        <dbReference type="ChEBI" id="CHEBI:82612"/>
        <dbReference type="ChEBI" id="CHEBI:85445"/>
        <dbReference type="ChEBI" id="CHEBI:85448"/>
        <dbReference type="EC" id="2.1.1.63"/>
    </reaction>
</comment>
<dbReference type="InterPro" id="IPR014048">
    <property type="entry name" value="MethylDNA_cys_MeTrfase_DNA-bd"/>
</dbReference>
<dbReference type="Gene3D" id="3.30.160.70">
    <property type="entry name" value="Methylated DNA-protein cysteine methyltransferase domain"/>
    <property type="match status" value="1"/>
</dbReference>
<evidence type="ECO:0000256" key="2">
    <source>
        <dbReference type="ARBA" id="ARBA00008711"/>
    </source>
</evidence>
<gene>
    <name evidence="12" type="primary">ogt</name>
    <name evidence="12" type="ORF">HMPREF0514_10616</name>
</gene>
<feature type="domain" description="Methylguanine DNA methyltransferase ribonuclease-like" evidence="11">
    <location>
        <begin position="11"/>
        <end position="73"/>
    </location>
</feature>
<keyword evidence="7 9" id="KW-0234">DNA repair</keyword>
<comment type="miscellaneous">
    <text evidence="9">This enzyme catalyzes only one turnover and therefore is not strictly catalytic. According to one definition, an enzyme is a biocatalyst that acts repeatedly and over many reaction cycles.</text>
</comment>
<dbReference type="GO" id="GO:0006307">
    <property type="term" value="P:DNA alkylation repair"/>
    <property type="evidence" value="ECO:0007669"/>
    <property type="project" value="UniProtKB-UniRule"/>
</dbReference>
<dbReference type="InterPro" id="IPR023546">
    <property type="entry name" value="MGMT"/>
</dbReference>
<keyword evidence="6 9" id="KW-0227">DNA damage</keyword>
<evidence type="ECO:0000256" key="3">
    <source>
        <dbReference type="ARBA" id="ARBA00022490"/>
    </source>
</evidence>
<dbReference type="EC" id="2.1.1.63" evidence="9"/>
<dbReference type="PANTHER" id="PTHR10815:SF5">
    <property type="entry name" value="METHYLATED-DNA--PROTEIN-CYSTEINE METHYLTRANSFERASE"/>
    <property type="match status" value="1"/>
</dbReference>
<evidence type="ECO:0000256" key="7">
    <source>
        <dbReference type="ARBA" id="ARBA00023204"/>
    </source>
</evidence>
<evidence type="ECO:0000256" key="6">
    <source>
        <dbReference type="ARBA" id="ARBA00022763"/>
    </source>
</evidence>
<dbReference type="SUPFAM" id="SSF53155">
    <property type="entry name" value="Methylated DNA-protein cysteine methyltransferase domain"/>
    <property type="match status" value="1"/>
</dbReference>
<dbReference type="GO" id="GO:0003908">
    <property type="term" value="F:methylated-DNA-[protein]-cysteine S-methyltransferase activity"/>
    <property type="evidence" value="ECO:0007669"/>
    <property type="project" value="UniProtKB-UniRule"/>
</dbReference>
<dbReference type="Proteomes" id="UP000003672">
    <property type="component" value="Unassembled WGS sequence"/>
</dbReference>
<keyword evidence="5 9" id="KW-0808">Transferase</keyword>
<comment type="function">
    <text evidence="9">Involved in the cellular defense against the biological effects of O6-methylguanine (O6-MeG) and O4-methylthymine (O4-MeT) in DNA. Repairs the methylated nucleobase in DNA by stoichiometrically transferring the methyl group to a cysteine residue in the enzyme. This is a suicide reaction: the enzyme is irreversibly inactivated.</text>
</comment>
<dbReference type="FunFam" id="1.10.10.10:FF:000214">
    <property type="entry name" value="Methylated-DNA--protein-cysteine methyltransferase"/>
    <property type="match status" value="1"/>
</dbReference>
<dbReference type="AlphaFoldDB" id="A0AA87DE96"/>
<dbReference type="Pfam" id="PF02870">
    <property type="entry name" value="Methyltransf_1N"/>
    <property type="match status" value="1"/>
</dbReference>
<comment type="catalytic activity">
    <reaction evidence="1 9">
        <text>a 4-O-methyl-thymidine in DNA + L-cysteinyl-[protein] = a thymidine in DNA + S-methyl-L-cysteinyl-[protein]</text>
        <dbReference type="Rhea" id="RHEA:53428"/>
        <dbReference type="Rhea" id="RHEA-COMP:10131"/>
        <dbReference type="Rhea" id="RHEA-COMP:10132"/>
        <dbReference type="Rhea" id="RHEA-COMP:13555"/>
        <dbReference type="Rhea" id="RHEA-COMP:13556"/>
        <dbReference type="ChEBI" id="CHEBI:29950"/>
        <dbReference type="ChEBI" id="CHEBI:82612"/>
        <dbReference type="ChEBI" id="CHEBI:137386"/>
        <dbReference type="ChEBI" id="CHEBI:137387"/>
        <dbReference type="EC" id="2.1.1.63"/>
    </reaction>
</comment>
<feature type="active site" description="Nucleophile; methyl group acceptor" evidence="9">
    <location>
        <position position="138"/>
    </location>
</feature>
<evidence type="ECO:0000256" key="8">
    <source>
        <dbReference type="ARBA" id="ARBA00049348"/>
    </source>
</evidence>
<comment type="caution">
    <text evidence="12">The sequence shown here is derived from an EMBL/GenBank/DDBJ whole genome shotgun (WGS) entry which is preliminary data.</text>
</comment>
<dbReference type="SUPFAM" id="SSF46767">
    <property type="entry name" value="Methylated DNA-protein cysteine methyltransferase, C-terminal domain"/>
    <property type="match status" value="1"/>
</dbReference>
<evidence type="ECO:0000313" key="12">
    <source>
        <dbReference type="EMBL" id="EFJ70172.1"/>
    </source>
</evidence>
<comment type="subcellular location">
    <subcellularLocation>
        <location evidence="9">Cytoplasm</location>
    </subcellularLocation>
</comment>
<comment type="similarity">
    <text evidence="2 9">Belongs to the MGMT family.</text>
</comment>
<evidence type="ECO:0000313" key="13">
    <source>
        <dbReference type="Proteomes" id="UP000003672"/>
    </source>
</evidence>
<dbReference type="GO" id="GO:0032259">
    <property type="term" value="P:methylation"/>
    <property type="evidence" value="ECO:0007669"/>
    <property type="project" value="UniProtKB-KW"/>
</dbReference>
<dbReference type="NCBIfam" id="TIGR00589">
    <property type="entry name" value="ogt"/>
    <property type="match status" value="1"/>
</dbReference>
<dbReference type="InterPro" id="IPR008332">
    <property type="entry name" value="MethylG_MeTrfase_N"/>
</dbReference>
<dbReference type="PANTHER" id="PTHR10815">
    <property type="entry name" value="METHYLATED-DNA--PROTEIN-CYSTEINE METHYLTRANSFERASE"/>
    <property type="match status" value="1"/>
</dbReference>